<comment type="caution">
    <text evidence="1">The sequence shown here is derived from an EMBL/GenBank/DDBJ whole genome shotgun (WGS) entry which is preliminary data.</text>
</comment>
<evidence type="ECO:0000313" key="1">
    <source>
        <dbReference type="EMBL" id="EXX74777.1"/>
    </source>
</evidence>
<organism evidence="1 2">
    <name type="scientific">Rhizophagus irregularis (strain DAOM 197198w)</name>
    <name type="common">Glomus intraradices</name>
    <dbReference type="NCBI Taxonomy" id="1432141"/>
    <lineage>
        <taxon>Eukaryota</taxon>
        <taxon>Fungi</taxon>
        <taxon>Fungi incertae sedis</taxon>
        <taxon>Mucoromycota</taxon>
        <taxon>Glomeromycotina</taxon>
        <taxon>Glomeromycetes</taxon>
        <taxon>Glomerales</taxon>
        <taxon>Glomeraceae</taxon>
        <taxon>Rhizophagus</taxon>
    </lineage>
</organism>
<evidence type="ECO:0000313" key="2">
    <source>
        <dbReference type="Proteomes" id="UP000022910"/>
    </source>
</evidence>
<name>A0A015JZ14_RHIIW</name>
<sequence length="67" mass="7333">MHRTNGGLHVVDVLTEFSIPSTKDQLFKKIVPFTKTHVGVSESPVDASPSKASRTHDALTNSELIFL</sequence>
<dbReference type="HOGENOM" id="CLU_2813744_0_0_1"/>
<proteinExistence type="predicted"/>
<dbReference type="AlphaFoldDB" id="A0A015JZ14"/>
<gene>
    <name evidence="1" type="ORF">RirG_047880</name>
</gene>
<accession>A0A015JZ14</accession>
<reference evidence="1 2" key="1">
    <citation type="submission" date="2014-02" db="EMBL/GenBank/DDBJ databases">
        <title>Single nucleus genome sequencing reveals high similarity among nuclei of an endomycorrhizal fungus.</title>
        <authorList>
            <person name="Lin K."/>
            <person name="Geurts R."/>
            <person name="Zhang Z."/>
            <person name="Limpens E."/>
            <person name="Saunders D.G."/>
            <person name="Mu D."/>
            <person name="Pang E."/>
            <person name="Cao H."/>
            <person name="Cha H."/>
            <person name="Lin T."/>
            <person name="Zhou Q."/>
            <person name="Shang Y."/>
            <person name="Li Y."/>
            <person name="Ivanov S."/>
            <person name="Sharma T."/>
            <person name="Velzen R.V."/>
            <person name="Ruijter N.D."/>
            <person name="Aanen D.K."/>
            <person name="Win J."/>
            <person name="Kamoun S."/>
            <person name="Bisseling T."/>
            <person name="Huang S."/>
        </authorList>
    </citation>
    <scope>NUCLEOTIDE SEQUENCE [LARGE SCALE GENOMIC DNA]</scope>
    <source>
        <strain evidence="2">DAOM197198w</strain>
    </source>
</reference>
<keyword evidence="2" id="KW-1185">Reference proteome</keyword>
<protein>
    <submittedName>
        <fullName evidence="1">Uncharacterized protein</fullName>
    </submittedName>
</protein>
<dbReference type="EMBL" id="JEMT01012717">
    <property type="protein sequence ID" value="EXX74777.1"/>
    <property type="molecule type" value="Genomic_DNA"/>
</dbReference>
<dbReference type="OrthoDB" id="2418741at2759"/>
<dbReference type="Proteomes" id="UP000022910">
    <property type="component" value="Unassembled WGS sequence"/>
</dbReference>